<dbReference type="AlphaFoldDB" id="U9TQA3"/>
<sequence length="215" mass="25300">MNGKRKYDEIGRHLVVHEETGEEFRVYDSLFLMDCKGYKEVIVNVGAVVQKEVEVLEKRKKAYAVALMVVIMILPYNVKIDLRTDLDVIEWLYEYNEYSLRWNYIPIEEAYRFWFKELTYNTISANGSNVLIDWSVSFKLINNEVTTPRNVNIVKMPRLDVLGIWICDKNDASDAEFVIFKDSIDEVLTNYTKEFDADKVNNCDPENLLREVMRV</sequence>
<accession>U9TQA3</accession>
<dbReference type="EMBL" id="KI292923">
    <property type="protein sequence ID" value="ESA05516.1"/>
    <property type="molecule type" value="Genomic_DNA"/>
</dbReference>
<proteinExistence type="predicted"/>
<gene>
    <name evidence="1" type="ORF">GLOINDRAFT_99701</name>
</gene>
<evidence type="ECO:0000313" key="1">
    <source>
        <dbReference type="EMBL" id="ESA05516.1"/>
    </source>
</evidence>
<name>U9TQA3_RHIID</name>
<dbReference type="HOGENOM" id="CLU_1283865_0_0_1"/>
<protein>
    <submittedName>
        <fullName evidence="1">Uncharacterized protein</fullName>
    </submittedName>
</protein>
<reference evidence="1" key="1">
    <citation type="submission" date="2013-07" db="EMBL/GenBank/DDBJ databases">
        <title>The genome of an arbuscular mycorrhizal fungus provides insights into the evolution of the oldest plant symbiosis.</title>
        <authorList>
            <consortium name="DOE Joint Genome Institute"/>
            <person name="Tisserant E."/>
            <person name="Malbreil M."/>
            <person name="Kuo A."/>
            <person name="Kohler A."/>
            <person name="Symeonidi A."/>
            <person name="Balestrini R."/>
            <person name="Charron P."/>
            <person name="Duensing N."/>
            <person name="Frei-dit-Frey N."/>
            <person name="Gianinazzi-Pearson V."/>
            <person name="Gilbert B."/>
            <person name="Handa Y."/>
            <person name="Hijri M."/>
            <person name="Kaul R."/>
            <person name="Kawaguchi M."/>
            <person name="Krajinski F."/>
            <person name="Lammers P."/>
            <person name="Lapierre D."/>
            <person name="Masclaux F.G."/>
            <person name="Murat C."/>
            <person name="Morin E."/>
            <person name="Ndikumana S."/>
            <person name="Pagni M."/>
            <person name="Petitpierre D."/>
            <person name="Requena N."/>
            <person name="Rosikiewicz P."/>
            <person name="Riley R."/>
            <person name="Saito K."/>
            <person name="San Clemente H."/>
            <person name="Shapiro H."/>
            <person name="van Tuinen D."/>
            <person name="Becard G."/>
            <person name="Bonfante P."/>
            <person name="Paszkowski U."/>
            <person name="Shachar-Hill Y."/>
            <person name="Young J.P."/>
            <person name="Sanders I.R."/>
            <person name="Henrissat B."/>
            <person name="Rensing S.A."/>
            <person name="Grigoriev I.V."/>
            <person name="Corradi N."/>
            <person name="Roux C."/>
            <person name="Martin F."/>
        </authorList>
    </citation>
    <scope>NUCLEOTIDE SEQUENCE</scope>
    <source>
        <strain evidence="1">DAOM 197198</strain>
    </source>
</reference>
<organism evidence="1">
    <name type="scientific">Rhizophagus irregularis (strain DAOM 181602 / DAOM 197198 / MUCL 43194)</name>
    <name type="common">Arbuscular mycorrhizal fungus</name>
    <name type="synonym">Glomus intraradices</name>
    <dbReference type="NCBI Taxonomy" id="747089"/>
    <lineage>
        <taxon>Eukaryota</taxon>
        <taxon>Fungi</taxon>
        <taxon>Fungi incertae sedis</taxon>
        <taxon>Mucoromycota</taxon>
        <taxon>Glomeromycotina</taxon>
        <taxon>Glomeromycetes</taxon>
        <taxon>Glomerales</taxon>
        <taxon>Glomeraceae</taxon>
        <taxon>Rhizophagus</taxon>
    </lineage>
</organism>